<dbReference type="AlphaFoldDB" id="A0A949NHP7"/>
<accession>A0A949NHP7</accession>
<feature type="region of interest" description="Disordered" evidence="1">
    <location>
        <begin position="65"/>
        <end position="143"/>
    </location>
</feature>
<protein>
    <submittedName>
        <fullName evidence="2">Uncharacterized protein</fullName>
    </submittedName>
</protein>
<reference evidence="2" key="1">
    <citation type="submission" date="2021-06" db="EMBL/GenBank/DDBJ databases">
        <title>Description of novel taxa of the family Lachnospiraceae.</title>
        <authorList>
            <person name="Chaplin A.V."/>
            <person name="Sokolova S.R."/>
            <person name="Pikina A.P."/>
            <person name="Korzhanova M."/>
            <person name="Belova V."/>
            <person name="Korostin D."/>
            <person name="Efimov B.A."/>
        </authorList>
    </citation>
    <scope>NUCLEOTIDE SEQUENCE</scope>
    <source>
        <strain evidence="2">ASD5720</strain>
    </source>
</reference>
<dbReference type="RefSeq" id="WP_238722736.1">
    <property type="nucleotide sequence ID" value="NZ_JAHQCW010000038.1"/>
</dbReference>
<evidence type="ECO:0000313" key="3">
    <source>
        <dbReference type="Proteomes" id="UP000712157"/>
    </source>
</evidence>
<evidence type="ECO:0000313" key="2">
    <source>
        <dbReference type="EMBL" id="MBU9738618.1"/>
    </source>
</evidence>
<name>A0A949NHP7_9FIRM</name>
<sequence length="143" mass="14551">MLFLGGGYVRRLGLGTGAVSGDAPGGWVLLCLSGSAEGLRWLLLSGIGKPGSGTGPIHQERMMRSRFSGPCPSDVKSAGHPEPGFPIPLSSSTAALCAAGETQKNPSAGSIPGHRPGSQPQPADIPTPEEEHPGSREVSISSE</sequence>
<dbReference type="Proteomes" id="UP000712157">
    <property type="component" value="Unassembled WGS sequence"/>
</dbReference>
<gene>
    <name evidence="2" type="ORF">KTH89_18915</name>
</gene>
<proteinExistence type="predicted"/>
<keyword evidence="3" id="KW-1185">Reference proteome</keyword>
<organism evidence="2 3">
    <name type="scientific">Diplocloster agilis</name>
    <dbReference type="NCBI Taxonomy" id="2850323"/>
    <lineage>
        <taxon>Bacteria</taxon>
        <taxon>Bacillati</taxon>
        <taxon>Bacillota</taxon>
        <taxon>Clostridia</taxon>
        <taxon>Lachnospirales</taxon>
        <taxon>Lachnospiraceae</taxon>
        <taxon>Diplocloster</taxon>
    </lineage>
</organism>
<evidence type="ECO:0000256" key="1">
    <source>
        <dbReference type="SAM" id="MobiDB-lite"/>
    </source>
</evidence>
<comment type="caution">
    <text evidence="2">The sequence shown here is derived from an EMBL/GenBank/DDBJ whole genome shotgun (WGS) entry which is preliminary data.</text>
</comment>
<dbReference type="EMBL" id="JAHQCW010000038">
    <property type="protein sequence ID" value="MBU9738618.1"/>
    <property type="molecule type" value="Genomic_DNA"/>
</dbReference>